<keyword evidence="4" id="KW-1133">Transmembrane helix</keyword>
<protein>
    <recommendedName>
        <fullName evidence="6">GH16 domain-containing protein</fullName>
    </recommendedName>
</protein>
<feature type="transmembrane region" description="Helical" evidence="4">
    <location>
        <begin position="281"/>
        <end position="300"/>
    </location>
</feature>
<evidence type="ECO:0000256" key="4">
    <source>
        <dbReference type="SAM" id="Phobius"/>
    </source>
</evidence>
<dbReference type="Pfam" id="PF00722">
    <property type="entry name" value="Glyco_hydro_16"/>
    <property type="match status" value="1"/>
</dbReference>
<feature type="compositionally biased region" description="Basic and acidic residues" evidence="3">
    <location>
        <begin position="268"/>
        <end position="277"/>
    </location>
</feature>
<evidence type="ECO:0000313" key="7">
    <source>
        <dbReference type="EMBL" id="KAF9151365.1"/>
    </source>
</evidence>
<dbReference type="GO" id="GO:0005975">
    <property type="term" value="P:carbohydrate metabolic process"/>
    <property type="evidence" value="ECO:0007669"/>
    <property type="project" value="InterPro"/>
</dbReference>
<dbReference type="InterPro" id="IPR000757">
    <property type="entry name" value="Beta-glucanase-like"/>
</dbReference>
<dbReference type="SUPFAM" id="SSF49899">
    <property type="entry name" value="Concanavalin A-like lectins/glucanases"/>
    <property type="match status" value="1"/>
</dbReference>
<dbReference type="GO" id="GO:0004553">
    <property type="term" value="F:hydrolase activity, hydrolyzing O-glycosyl compounds"/>
    <property type="evidence" value="ECO:0007669"/>
    <property type="project" value="InterPro"/>
</dbReference>
<dbReference type="InterPro" id="IPR013320">
    <property type="entry name" value="ConA-like_dom_sf"/>
</dbReference>
<feature type="region of interest" description="Disordered" evidence="3">
    <location>
        <begin position="219"/>
        <end position="277"/>
    </location>
</feature>
<comment type="caution">
    <text evidence="7">The sequence shown here is derived from an EMBL/GenBank/DDBJ whole genome shotgun (WGS) entry which is preliminary data.</text>
</comment>
<evidence type="ECO:0000256" key="3">
    <source>
        <dbReference type="SAM" id="MobiDB-lite"/>
    </source>
</evidence>
<keyword evidence="2" id="KW-0326">Glycosidase</keyword>
<evidence type="ECO:0000256" key="1">
    <source>
        <dbReference type="ARBA" id="ARBA00022801"/>
    </source>
</evidence>
<evidence type="ECO:0000256" key="2">
    <source>
        <dbReference type="ARBA" id="ARBA00023295"/>
    </source>
</evidence>
<feature type="chain" id="PRO_5040463395" description="GH16 domain-containing protein" evidence="5">
    <location>
        <begin position="30"/>
        <end position="301"/>
    </location>
</feature>
<dbReference type="AlphaFoldDB" id="A0A9P5S2Y8"/>
<evidence type="ECO:0000256" key="5">
    <source>
        <dbReference type="SAM" id="SignalP"/>
    </source>
</evidence>
<keyword evidence="5" id="KW-0732">Signal</keyword>
<keyword evidence="1" id="KW-0378">Hydrolase</keyword>
<keyword evidence="4" id="KW-0472">Membrane</keyword>
<dbReference type="Gene3D" id="2.60.120.200">
    <property type="match status" value="1"/>
</dbReference>
<evidence type="ECO:0000259" key="6">
    <source>
        <dbReference type="PROSITE" id="PS51762"/>
    </source>
</evidence>
<dbReference type="PANTHER" id="PTHR31062">
    <property type="entry name" value="XYLOGLUCAN ENDOTRANSGLUCOSYLASE/HYDROLASE PROTEIN 8-RELATED"/>
    <property type="match status" value="1"/>
</dbReference>
<dbReference type="Proteomes" id="UP000748756">
    <property type="component" value="Unassembled WGS sequence"/>
</dbReference>
<reference evidence="7" key="1">
    <citation type="journal article" date="2020" name="Fungal Divers.">
        <title>Resolving the Mortierellaceae phylogeny through synthesis of multi-gene phylogenetics and phylogenomics.</title>
        <authorList>
            <person name="Vandepol N."/>
            <person name="Liber J."/>
            <person name="Desiro A."/>
            <person name="Na H."/>
            <person name="Kennedy M."/>
            <person name="Barry K."/>
            <person name="Grigoriev I.V."/>
            <person name="Miller A.N."/>
            <person name="O'Donnell K."/>
            <person name="Stajich J.E."/>
            <person name="Bonito G."/>
        </authorList>
    </citation>
    <scope>NUCLEOTIDE SEQUENCE</scope>
    <source>
        <strain evidence="7">NRRL 6426</strain>
    </source>
</reference>
<sequence>MKTPSSFASWGALSAGLLMMATSPTSVQASGFYESLTNHDNFIVAHGWGPERWGCAFTRTQVHESSDGTKITIGKDSELKPFSCGELIYRRHNLGYGRYSIDMIASNIVGQVTSFFLIANEISEIDVELTGLNNGVGWMNVWHDHKQNPVSIDLPFDSSADWHNYAFEWHPKHIAWFVDGRMVLNRSDVATASPDEANYKLAINSWTQVQQEVNVDWAGSDGQESFDETLEDSPSPTVGGNNNNKDQQDGNSNKNTNHDGSNMDGQDEGSRKSSGSEDTKAIFAQGCTAIIAVALAFTILF</sequence>
<dbReference type="OrthoDB" id="25131at2759"/>
<dbReference type="InterPro" id="IPR044791">
    <property type="entry name" value="Beta-glucanase/XTH"/>
</dbReference>
<name>A0A9P5S2Y8_9FUNG</name>
<proteinExistence type="predicted"/>
<feature type="signal peptide" evidence="5">
    <location>
        <begin position="1"/>
        <end position="29"/>
    </location>
</feature>
<feature type="compositionally biased region" description="Low complexity" evidence="3">
    <location>
        <begin position="240"/>
        <end position="255"/>
    </location>
</feature>
<evidence type="ECO:0000313" key="8">
    <source>
        <dbReference type="Proteomes" id="UP000748756"/>
    </source>
</evidence>
<dbReference type="EMBL" id="JAAAUQ010000328">
    <property type="protein sequence ID" value="KAF9151365.1"/>
    <property type="molecule type" value="Genomic_DNA"/>
</dbReference>
<dbReference type="PROSITE" id="PS51762">
    <property type="entry name" value="GH16_2"/>
    <property type="match status" value="1"/>
</dbReference>
<accession>A0A9P5S2Y8</accession>
<keyword evidence="8" id="KW-1185">Reference proteome</keyword>
<keyword evidence="4" id="KW-0812">Transmembrane</keyword>
<gene>
    <name evidence="7" type="ORF">BG015_006753</name>
</gene>
<feature type="domain" description="GH16" evidence="6">
    <location>
        <begin position="26"/>
        <end position="226"/>
    </location>
</feature>
<organism evidence="7 8">
    <name type="scientific">Linnemannia schmuckeri</name>
    <dbReference type="NCBI Taxonomy" id="64567"/>
    <lineage>
        <taxon>Eukaryota</taxon>
        <taxon>Fungi</taxon>
        <taxon>Fungi incertae sedis</taxon>
        <taxon>Mucoromycota</taxon>
        <taxon>Mortierellomycotina</taxon>
        <taxon>Mortierellomycetes</taxon>
        <taxon>Mortierellales</taxon>
        <taxon>Mortierellaceae</taxon>
        <taxon>Linnemannia</taxon>
    </lineage>
</organism>